<feature type="compositionally biased region" description="Basic and acidic residues" evidence="1">
    <location>
        <begin position="146"/>
        <end position="157"/>
    </location>
</feature>
<sequence length="865" mass="97750">MKKRFARITCTVAMAALLISGSIPAGIASEKLQLAGQPGVGEWRKMEPEAPEQADSETDAPDMEAPREDSSPDGVPEDGHEAPADELGSSAPERTEEEEAATGEAPDGYPESEGDGEELDQEEIEEGARRFYRQYSGGRKPSKAALSKESKTYEVESNDTFEKADYMFAGNNAFGRIRSSSDVDTWKIEPRDHGTLTFTLSLPPSADYDIYVYDKEKRELGNSKNSEGKVRKVENIGVEKKQRYYVRVVGNNRSYNNQLYYQLRADLRTGQEGKPDPYEPNNSIRESAKLEAAQITANLHRKEDVDYYQFSVKKASTIVVKLTDIPETMDLDIQLFDGSSKQVASSEKSKNKDEEIVYNGDPGTYYIKVYASRSSAITNHAYRLSLQTYTIPIILIPGIGGSRLQAEEEGEVREAWLGLVDIGFGIGDLRHRIELALKPAEKNSVNVVPYAPWIKINPEGTDGGFRAIESLSYTIKFDYVEKRVEQYLSMVKRLEEEGYTKNKDLFAMPYDWRLSNKENAKYLKQKIDEALRTSGAKQVQLVAHSMGGLLVRETLLTTASYQPKVKRIVYMGTPFLGSPRAYQAIKFGYNFGIPVFHEGAGKAIAEYAPAVYELLPSRTLFEKELVLKRDPVYGFPYNAMLEDDRVKLDYLPLLKHADTLHSKWDNKTIRVPQYSIIGFGQTTLKGYEYFTGLKVLRPFFESAGDGTVTLASANYGQKDILKKFYVAEEHAQLPKNPQVIEQVVQLTRGNDRVQPGLRHTANTKNDYLYYILYREDGEFPEITFTKSGQTIEITPDKREEWEDLRIEYHGNTVVIHVLDHEPLTFTQSRQSRNGNSSAVQIETYSSKDKADHRVDEDAYKRKRGD</sequence>
<keyword evidence="2" id="KW-0732">Signal</keyword>
<dbReference type="Proteomes" id="UP000595847">
    <property type="component" value="Chromosome"/>
</dbReference>
<gene>
    <name evidence="4" type="ORF">JD108_20980</name>
    <name evidence="5" type="ORF">KDJ56_20915</name>
</gene>
<reference evidence="4 6" key="1">
    <citation type="submission" date="2020-12" db="EMBL/GenBank/DDBJ databases">
        <title>strain FJAT-54423T represents a novel species of the genus Brevibacillus.</title>
        <authorList>
            <person name="Tang R."/>
        </authorList>
    </citation>
    <scope>NUCLEOTIDE SEQUENCE [LARGE SCALE GENOMIC DNA]</scope>
    <source>
        <strain evidence="4 6">FJAT-54423</strain>
    </source>
</reference>
<dbReference type="GO" id="GO:0006629">
    <property type="term" value="P:lipid metabolic process"/>
    <property type="evidence" value="ECO:0007669"/>
    <property type="project" value="InterPro"/>
</dbReference>
<feature type="region of interest" description="Disordered" evidence="1">
    <location>
        <begin position="39"/>
        <end position="157"/>
    </location>
</feature>
<dbReference type="Proteomes" id="UP000677234">
    <property type="component" value="Chromosome"/>
</dbReference>
<evidence type="ECO:0000313" key="7">
    <source>
        <dbReference type="Proteomes" id="UP000677234"/>
    </source>
</evidence>
<feature type="chain" id="PRO_5039343701" evidence="2">
    <location>
        <begin position="26"/>
        <end position="865"/>
    </location>
</feature>
<evidence type="ECO:0000256" key="1">
    <source>
        <dbReference type="SAM" id="MobiDB-lite"/>
    </source>
</evidence>
<evidence type="ECO:0000259" key="3">
    <source>
        <dbReference type="Pfam" id="PF04151"/>
    </source>
</evidence>
<keyword evidence="7" id="KW-1185">Reference proteome</keyword>
<dbReference type="RefSeq" id="WP_198827852.1">
    <property type="nucleotide sequence ID" value="NZ_CP066308.1"/>
</dbReference>
<dbReference type="Gene3D" id="3.40.50.1820">
    <property type="entry name" value="alpha/beta hydrolase"/>
    <property type="match status" value="1"/>
</dbReference>
<dbReference type="EMBL" id="CP073708">
    <property type="protein sequence ID" value="QUO41353.1"/>
    <property type="molecule type" value="Genomic_DNA"/>
</dbReference>
<dbReference type="KEGG" id="bcop:JD108_20980"/>
<organism evidence="4 6">
    <name type="scientific">Brevibacillus composti</name>
    <dbReference type="NCBI Taxonomy" id="2796470"/>
    <lineage>
        <taxon>Bacteria</taxon>
        <taxon>Bacillati</taxon>
        <taxon>Bacillota</taxon>
        <taxon>Bacilli</taxon>
        <taxon>Bacillales</taxon>
        <taxon>Paenibacillaceae</taxon>
        <taxon>Brevibacillus</taxon>
    </lineage>
</organism>
<dbReference type="PANTHER" id="PTHR11440">
    <property type="entry name" value="LECITHIN-CHOLESTEROL ACYLTRANSFERASE-RELATED"/>
    <property type="match status" value="1"/>
</dbReference>
<dbReference type="SUPFAM" id="SSF89260">
    <property type="entry name" value="Collagen-binding domain"/>
    <property type="match status" value="2"/>
</dbReference>
<feature type="compositionally biased region" description="Polar residues" evidence="1">
    <location>
        <begin position="826"/>
        <end position="844"/>
    </location>
</feature>
<protein>
    <submittedName>
        <fullName evidence="4">Pre-peptidase C-terminal domain-containing protein</fullName>
    </submittedName>
</protein>
<accession>A0A7T5EKM5</accession>
<reference evidence="5" key="2">
    <citation type="submission" date="2021-04" db="EMBL/GenBank/DDBJ databases">
        <title>Brevibacillus composti FJAT-54423, complete genome.</title>
        <authorList>
            <person name="Tang R."/>
        </authorList>
    </citation>
    <scope>NUCLEOTIDE SEQUENCE</scope>
    <source>
        <strain evidence="5">FJAT-54424</strain>
    </source>
</reference>
<dbReference type="GO" id="GO:0008374">
    <property type="term" value="F:O-acyltransferase activity"/>
    <property type="evidence" value="ECO:0007669"/>
    <property type="project" value="InterPro"/>
</dbReference>
<feature type="region of interest" description="Disordered" evidence="1">
    <location>
        <begin position="826"/>
        <end position="865"/>
    </location>
</feature>
<evidence type="ECO:0000256" key="2">
    <source>
        <dbReference type="SAM" id="SignalP"/>
    </source>
</evidence>
<name>A0A7T5EKM5_9BACL</name>
<dbReference type="InterPro" id="IPR003386">
    <property type="entry name" value="LACT/PDAT_acylTrfase"/>
</dbReference>
<dbReference type="EMBL" id="CP066308">
    <property type="protein sequence ID" value="QQE74271.1"/>
    <property type="molecule type" value="Genomic_DNA"/>
</dbReference>
<dbReference type="Pfam" id="PF02450">
    <property type="entry name" value="LCAT"/>
    <property type="match status" value="1"/>
</dbReference>
<feature type="domain" description="Peptidase C-terminal archaeal/bacterial" evidence="3">
    <location>
        <begin position="304"/>
        <end position="371"/>
    </location>
</feature>
<feature type="compositionally biased region" description="Basic and acidic residues" evidence="1">
    <location>
        <begin position="845"/>
        <end position="865"/>
    </location>
</feature>
<evidence type="ECO:0000313" key="5">
    <source>
        <dbReference type="EMBL" id="QUO41353.1"/>
    </source>
</evidence>
<evidence type="ECO:0000313" key="4">
    <source>
        <dbReference type="EMBL" id="QQE74271.1"/>
    </source>
</evidence>
<dbReference type="SUPFAM" id="SSF53474">
    <property type="entry name" value="alpha/beta-Hydrolases"/>
    <property type="match status" value="1"/>
</dbReference>
<dbReference type="InterPro" id="IPR029058">
    <property type="entry name" value="AB_hydrolase_fold"/>
</dbReference>
<evidence type="ECO:0000313" key="6">
    <source>
        <dbReference type="Proteomes" id="UP000595847"/>
    </source>
</evidence>
<proteinExistence type="predicted"/>
<feature type="compositionally biased region" description="Acidic residues" evidence="1">
    <location>
        <begin position="49"/>
        <end position="62"/>
    </location>
</feature>
<feature type="signal peptide" evidence="2">
    <location>
        <begin position="1"/>
        <end position="25"/>
    </location>
</feature>
<dbReference type="Pfam" id="PF04151">
    <property type="entry name" value="PPC"/>
    <property type="match status" value="1"/>
</dbReference>
<dbReference type="AlphaFoldDB" id="A0A7T5EKM5"/>
<dbReference type="Gene3D" id="2.60.120.380">
    <property type="match status" value="2"/>
</dbReference>
<dbReference type="InterPro" id="IPR007280">
    <property type="entry name" value="Peptidase_C_arc/bac"/>
</dbReference>
<feature type="compositionally biased region" description="Acidic residues" evidence="1">
    <location>
        <begin position="110"/>
        <end position="125"/>
    </location>
</feature>